<evidence type="ECO:0000313" key="1">
    <source>
        <dbReference type="WBParaSite" id="MCU_014910-RA"/>
    </source>
</evidence>
<reference evidence="1" key="1">
    <citation type="submission" date="2019-11" db="UniProtKB">
        <authorList>
            <consortium name="WormBaseParasite"/>
        </authorList>
    </citation>
    <scope>IDENTIFICATION</scope>
</reference>
<organism evidence="1">
    <name type="scientific">Mesocestoides corti</name>
    <name type="common">Flatworm</name>
    <dbReference type="NCBI Taxonomy" id="53468"/>
    <lineage>
        <taxon>Eukaryota</taxon>
        <taxon>Metazoa</taxon>
        <taxon>Spiralia</taxon>
        <taxon>Lophotrochozoa</taxon>
        <taxon>Platyhelminthes</taxon>
        <taxon>Cestoda</taxon>
        <taxon>Eucestoda</taxon>
        <taxon>Cyclophyllidea</taxon>
        <taxon>Mesocestoididae</taxon>
        <taxon>Mesocestoides</taxon>
    </lineage>
</organism>
<proteinExistence type="predicted"/>
<accession>A0A5K3G3I0</accession>
<name>A0A5K3G3I0_MESCO</name>
<dbReference type="WBParaSite" id="MCU_014910-RA">
    <property type="protein sequence ID" value="MCU_014910-RA"/>
    <property type="gene ID" value="MCU_014910"/>
</dbReference>
<protein>
    <submittedName>
        <fullName evidence="1">Obg domain-containing protein</fullName>
    </submittedName>
</protein>
<sequence>GGGGAFAVPASGYLGEVGSSFRRAIGKKQSSEVVGGGLPDGDVWCSSEERLVVLKRTK</sequence>
<dbReference type="AlphaFoldDB" id="A0A5K3G3I0"/>